<dbReference type="Proteomes" id="UP001230188">
    <property type="component" value="Unassembled WGS sequence"/>
</dbReference>
<protein>
    <submittedName>
        <fullName evidence="1">Uncharacterized protein</fullName>
    </submittedName>
</protein>
<sequence>MKAIVVAFATTVAARRIEFCRDGRLDRSGRLCCVARCPVCGTPVCISPRDACCARRRRRPCGSIGATDCLVRNSTDSFTDEHTVRFGEPCGGGGRRCVAVLLTGHMRTFEKTSASIRRFLLGPNAASCDFDLAVATYENQDAATHRFRDKSRHSTSADAVVTWQRIDGAYQSPAWRAVVYHVFREAEIGAILPRDLRRQSPHLARYKNPDHLAQINRVKRTLALVQQGVVMVRELVDRRRQLYDLVVRLRPDIDLLAPLKFDARILGIVRDKQRLIVPAKYDPRGGLNIKASQLYTRPCAANGTLAPAWVQDHMAIASVSAMWIYARFYHAYLKAGIFSAHVETALGNYLRPHLSISCFDTIQYTIRR</sequence>
<accession>A0AAD7XLH1</accession>
<organism evidence="1 2">
    <name type="scientific">Chrysophaeum taylorii</name>
    <dbReference type="NCBI Taxonomy" id="2483200"/>
    <lineage>
        <taxon>Eukaryota</taxon>
        <taxon>Sar</taxon>
        <taxon>Stramenopiles</taxon>
        <taxon>Ochrophyta</taxon>
        <taxon>Pelagophyceae</taxon>
        <taxon>Pelagomonadales</taxon>
        <taxon>Pelagomonadaceae</taxon>
        <taxon>Chrysophaeum</taxon>
    </lineage>
</organism>
<dbReference type="EMBL" id="JAQMWT010000142">
    <property type="protein sequence ID" value="KAJ8609333.1"/>
    <property type="molecule type" value="Genomic_DNA"/>
</dbReference>
<dbReference type="AlphaFoldDB" id="A0AAD7XLH1"/>
<reference evidence="1" key="1">
    <citation type="submission" date="2023-01" db="EMBL/GenBank/DDBJ databases">
        <title>Metagenome sequencing of chrysophaentin producing Chrysophaeum taylorii.</title>
        <authorList>
            <person name="Davison J."/>
            <person name="Bewley C."/>
        </authorList>
    </citation>
    <scope>NUCLEOTIDE SEQUENCE</scope>
    <source>
        <strain evidence="1">NIES-1699</strain>
    </source>
</reference>
<evidence type="ECO:0000313" key="2">
    <source>
        <dbReference type="Proteomes" id="UP001230188"/>
    </source>
</evidence>
<gene>
    <name evidence="1" type="ORF">CTAYLR_009118</name>
</gene>
<name>A0AAD7XLH1_9STRA</name>
<keyword evidence="2" id="KW-1185">Reference proteome</keyword>
<proteinExistence type="predicted"/>
<comment type="caution">
    <text evidence="1">The sequence shown here is derived from an EMBL/GenBank/DDBJ whole genome shotgun (WGS) entry which is preliminary data.</text>
</comment>
<evidence type="ECO:0000313" key="1">
    <source>
        <dbReference type="EMBL" id="KAJ8609333.1"/>
    </source>
</evidence>